<dbReference type="EMBL" id="FNSV01000002">
    <property type="protein sequence ID" value="SEB31262.1"/>
    <property type="molecule type" value="Genomic_DNA"/>
</dbReference>
<keyword evidence="2" id="KW-1185">Reference proteome</keyword>
<dbReference type="OrthoDB" id="9791543at2"/>
<dbReference type="InterPro" id="IPR027417">
    <property type="entry name" value="P-loop_NTPase"/>
</dbReference>
<dbReference type="AlphaFoldDB" id="A0A1H4IDE3"/>
<sequence>MSPDPVLHAIAGPNGAGKTTFYEHVLGPVTHLDFVNADVIAAARWPNEAATHAYEAAALAAEQRAQRIAQRRSFVTETVFSHESKLDLLRAAQQAGFHITLHVVLIPEELAVARVVDRVANGGHHVPEEKIRARFGRLWPLLRAAIAAADQAYVYDNTTTAHPFRLIATFTNGNPIDDPTWPSWTPTALRTDS</sequence>
<dbReference type="SUPFAM" id="SSF52540">
    <property type="entry name" value="P-loop containing nucleoside triphosphate hydrolases"/>
    <property type="match status" value="1"/>
</dbReference>
<proteinExistence type="predicted"/>
<dbReference type="Proteomes" id="UP000183561">
    <property type="component" value="Unassembled WGS sequence"/>
</dbReference>
<reference evidence="2" key="1">
    <citation type="submission" date="2016-10" db="EMBL/GenBank/DDBJ databases">
        <authorList>
            <person name="Varghese N."/>
            <person name="Submissions S."/>
        </authorList>
    </citation>
    <scope>NUCLEOTIDE SEQUENCE [LARGE SCALE GENOMIC DNA]</scope>
    <source>
        <strain evidence="2">DSM 44498</strain>
    </source>
</reference>
<dbReference type="Gene3D" id="3.40.50.300">
    <property type="entry name" value="P-loop containing nucleotide triphosphate hydrolases"/>
    <property type="match status" value="1"/>
</dbReference>
<dbReference type="Pfam" id="PF13671">
    <property type="entry name" value="AAA_33"/>
    <property type="match status" value="1"/>
</dbReference>
<evidence type="ECO:0000313" key="1">
    <source>
        <dbReference type="EMBL" id="SEB31262.1"/>
    </source>
</evidence>
<evidence type="ECO:0000313" key="2">
    <source>
        <dbReference type="Proteomes" id="UP000183561"/>
    </source>
</evidence>
<dbReference type="RefSeq" id="WP_072947475.1">
    <property type="nucleotide sequence ID" value="NZ_CP070609.1"/>
</dbReference>
<dbReference type="PANTHER" id="PTHR39206">
    <property type="entry name" value="SLL8004 PROTEIN"/>
    <property type="match status" value="1"/>
</dbReference>
<gene>
    <name evidence="1" type="ORF">SAMN04490239_0325</name>
</gene>
<organism evidence="1 2">
    <name type="scientific">Rhodococcus koreensis</name>
    <dbReference type="NCBI Taxonomy" id="99653"/>
    <lineage>
        <taxon>Bacteria</taxon>
        <taxon>Bacillati</taxon>
        <taxon>Actinomycetota</taxon>
        <taxon>Actinomycetes</taxon>
        <taxon>Mycobacteriales</taxon>
        <taxon>Nocardiaceae</taxon>
        <taxon>Rhodococcus</taxon>
    </lineage>
</organism>
<dbReference type="PANTHER" id="PTHR39206:SF1">
    <property type="entry name" value="SLL8004 PROTEIN"/>
    <property type="match status" value="1"/>
</dbReference>
<protein>
    <submittedName>
        <fullName evidence="1">Predicted ABC-type ATPase</fullName>
    </submittedName>
</protein>
<name>A0A1H4IDE3_9NOCA</name>
<accession>A0A1H4IDE3</accession>